<keyword evidence="3" id="KW-1133">Transmembrane helix</keyword>
<dbReference type="PANTHER" id="PTHR37313">
    <property type="entry name" value="UPF0749 PROTEIN RV1825"/>
    <property type="match status" value="1"/>
</dbReference>
<feature type="compositionally biased region" description="Basic and acidic residues" evidence="2">
    <location>
        <begin position="1"/>
        <end position="34"/>
    </location>
</feature>
<keyword evidence="3" id="KW-0472">Membrane</keyword>
<dbReference type="Gene3D" id="3.30.70.1880">
    <property type="entry name" value="Protein of unknown function DUF881"/>
    <property type="match status" value="1"/>
</dbReference>
<evidence type="ECO:0000256" key="3">
    <source>
        <dbReference type="SAM" id="Phobius"/>
    </source>
</evidence>
<keyword evidence="3" id="KW-0812">Transmembrane</keyword>
<comment type="caution">
    <text evidence="4">The sequence shown here is derived from an EMBL/GenBank/DDBJ whole genome shotgun (WGS) entry which is preliminary data.</text>
</comment>
<accession>A0A2M8W3S7</accession>
<proteinExistence type="inferred from homology"/>
<feature type="region of interest" description="Disordered" evidence="2">
    <location>
        <begin position="264"/>
        <end position="294"/>
    </location>
</feature>
<dbReference type="InterPro" id="IPR010273">
    <property type="entry name" value="DUF881"/>
</dbReference>
<evidence type="ECO:0000256" key="2">
    <source>
        <dbReference type="SAM" id="MobiDB-lite"/>
    </source>
</evidence>
<gene>
    <name evidence="4" type="ORF">CLV34_2766</name>
</gene>
<dbReference type="OrthoDB" id="3211287at2"/>
<name>A0A2M8W3S7_9MICO</name>
<comment type="similarity">
    <text evidence="1">Belongs to the UPF0749 family.</text>
</comment>
<dbReference type="AlphaFoldDB" id="A0A2M8W3S7"/>
<sequence>MPDEHVPDDVPSPDRDVPSDSPHASDVHPRHAAEGGDEQASDDDVPGRGTPGRRHTFASLLRPRLNTSQLIVAVLCAALGFAFIVQVRQNQSDSLSSLRQSDLVRLLDDVTQRSQALEREYSSLRVTRDELQAGSGSQQAAIKLAKDRAATQGILSGRLPAQGPGVTLTIEEGTQTVGAATMFNVLEELRNAGAEAVQINGVRLVASSWFALAGNSLVVDDVPVTSPYTWVAIGDPDTLAPALGIPGGALAAVRSQGATAEVKSATKVEVTATREPEDPKYATPVPVSTAGTKR</sequence>
<feature type="compositionally biased region" description="Acidic residues" evidence="2">
    <location>
        <begin position="35"/>
        <end position="44"/>
    </location>
</feature>
<feature type="region of interest" description="Disordered" evidence="2">
    <location>
        <begin position="1"/>
        <end position="54"/>
    </location>
</feature>
<evidence type="ECO:0000313" key="5">
    <source>
        <dbReference type="Proteomes" id="UP000231586"/>
    </source>
</evidence>
<dbReference type="RefSeq" id="WP_100350879.1">
    <property type="nucleotide sequence ID" value="NZ_PGTZ01000011.1"/>
</dbReference>
<organism evidence="4 5">
    <name type="scientific">Luteimicrobium subarcticum</name>
    <dbReference type="NCBI Taxonomy" id="620910"/>
    <lineage>
        <taxon>Bacteria</taxon>
        <taxon>Bacillati</taxon>
        <taxon>Actinomycetota</taxon>
        <taxon>Actinomycetes</taxon>
        <taxon>Micrococcales</taxon>
        <taxon>Luteimicrobium</taxon>
    </lineage>
</organism>
<dbReference type="GO" id="GO:0005886">
    <property type="term" value="C:plasma membrane"/>
    <property type="evidence" value="ECO:0007669"/>
    <property type="project" value="TreeGrafter"/>
</dbReference>
<keyword evidence="5" id="KW-1185">Reference proteome</keyword>
<evidence type="ECO:0000313" key="4">
    <source>
        <dbReference type="EMBL" id="PJI85583.1"/>
    </source>
</evidence>
<dbReference type="Proteomes" id="UP000231586">
    <property type="component" value="Unassembled WGS sequence"/>
</dbReference>
<dbReference type="Pfam" id="PF05949">
    <property type="entry name" value="DUF881"/>
    <property type="match status" value="1"/>
</dbReference>
<evidence type="ECO:0000256" key="1">
    <source>
        <dbReference type="ARBA" id="ARBA00009108"/>
    </source>
</evidence>
<dbReference type="EMBL" id="PGTZ01000011">
    <property type="protein sequence ID" value="PJI85583.1"/>
    <property type="molecule type" value="Genomic_DNA"/>
</dbReference>
<protein>
    <submittedName>
        <fullName evidence="4">Uncharacterized protein YlxW (UPF0749 family)</fullName>
    </submittedName>
</protein>
<feature type="transmembrane region" description="Helical" evidence="3">
    <location>
        <begin position="70"/>
        <end position="87"/>
    </location>
</feature>
<dbReference type="PANTHER" id="PTHR37313:SF2">
    <property type="entry name" value="UPF0749 PROTEIN YLXX"/>
    <property type="match status" value="1"/>
</dbReference>
<reference evidence="4 5" key="1">
    <citation type="submission" date="2017-11" db="EMBL/GenBank/DDBJ databases">
        <title>Genomic Encyclopedia of Archaeal and Bacterial Type Strains, Phase II (KMG-II): From Individual Species to Whole Genera.</title>
        <authorList>
            <person name="Goeker M."/>
        </authorList>
    </citation>
    <scope>NUCLEOTIDE SEQUENCE [LARGE SCALE GENOMIC DNA]</scope>
    <source>
        <strain evidence="4 5">DSM 22413</strain>
    </source>
</reference>